<dbReference type="PANTHER" id="PTHR47332">
    <property type="entry name" value="SET DOMAIN-CONTAINING PROTEIN 5"/>
    <property type="match status" value="1"/>
</dbReference>
<sequence length="377" mass="42030">MKPLYIVKDSPGKGRGVFATQSISPGTKIMKDPVSIKILKDPVSINETDVNKALRLLSSNDQARFMALHEGSRPYPSKAFRIYKANAFGSKGLGRIHLNVSLINHSCVPNAEDEPNDKDEMEVVAVKPIAKGEESFISYNPDFITMPKKHRQICTRMYYGFECALVQLAVCSPGSRRQILNVLVSNLDGLKGYDLRFFDFLGTLSPEQAEDPRVLNGITKVPLQKPLSVQQKAAYSFLEARLREAEGVSGKRLADAYSCAANHVLAQMNEIYDKQGNVIIIQMANLAISWIRKGMEVQKTVRGSDSEGYRFREKMWEDMQHGSLLTIPLRGAQMIGDAYALLVQWVPGVPNLPHVPNGGFGVKRLTKEECEKTMRRG</sequence>
<name>A0ABR0E696_ZASCE</name>
<dbReference type="PANTHER" id="PTHR47332:SF2">
    <property type="entry name" value="SET-6"/>
    <property type="match status" value="1"/>
</dbReference>
<evidence type="ECO:0000259" key="1">
    <source>
        <dbReference type="PROSITE" id="PS50280"/>
    </source>
</evidence>
<feature type="domain" description="SET" evidence="1">
    <location>
        <begin position="2"/>
        <end position="140"/>
    </location>
</feature>
<dbReference type="EMBL" id="JAXOVC010000010">
    <property type="protein sequence ID" value="KAK4496746.1"/>
    <property type="molecule type" value="Genomic_DNA"/>
</dbReference>
<dbReference type="CDD" id="cd20071">
    <property type="entry name" value="SET_SMYD"/>
    <property type="match status" value="1"/>
</dbReference>
<accession>A0ABR0E696</accession>
<evidence type="ECO:0000313" key="2">
    <source>
        <dbReference type="EMBL" id="KAK4496746.1"/>
    </source>
</evidence>
<dbReference type="SUPFAM" id="SSF82199">
    <property type="entry name" value="SET domain"/>
    <property type="match status" value="1"/>
</dbReference>
<dbReference type="Gene3D" id="2.170.270.10">
    <property type="entry name" value="SET domain"/>
    <property type="match status" value="1"/>
</dbReference>
<organism evidence="2 3">
    <name type="scientific">Zasmidium cellare</name>
    <name type="common">Wine cellar mold</name>
    <name type="synonym">Racodium cellare</name>
    <dbReference type="NCBI Taxonomy" id="395010"/>
    <lineage>
        <taxon>Eukaryota</taxon>
        <taxon>Fungi</taxon>
        <taxon>Dikarya</taxon>
        <taxon>Ascomycota</taxon>
        <taxon>Pezizomycotina</taxon>
        <taxon>Dothideomycetes</taxon>
        <taxon>Dothideomycetidae</taxon>
        <taxon>Mycosphaerellales</taxon>
        <taxon>Mycosphaerellaceae</taxon>
        <taxon>Zasmidium</taxon>
    </lineage>
</organism>
<evidence type="ECO:0000313" key="3">
    <source>
        <dbReference type="Proteomes" id="UP001305779"/>
    </source>
</evidence>
<reference evidence="2 3" key="1">
    <citation type="journal article" date="2023" name="G3 (Bethesda)">
        <title>A chromosome-level genome assembly of Zasmidium syzygii isolated from banana leaves.</title>
        <authorList>
            <person name="van Westerhoven A.C."/>
            <person name="Mehrabi R."/>
            <person name="Talebi R."/>
            <person name="Steentjes M.B.F."/>
            <person name="Corcolon B."/>
            <person name="Chong P.A."/>
            <person name="Kema G.H.J."/>
            <person name="Seidl M.F."/>
        </authorList>
    </citation>
    <scope>NUCLEOTIDE SEQUENCE [LARGE SCALE GENOMIC DNA]</scope>
    <source>
        <strain evidence="2 3">P124</strain>
    </source>
</reference>
<dbReference type="InterPro" id="IPR001214">
    <property type="entry name" value="SET_dom"/>
</dbReference>
<protein>
    <recommendedName>
        <fullName evidence="1">SET domain-containing protein</fullName>
    </recommendedName>
</protein>
<dbReference type="PROSITE" id="PS50280">
    <property type="entry name" value="SET"/>
    <property type="match status" value="1"/>
</dbReference>
<gene>
    <name evidence="2" type="ORF">PRZ48_012729</name>
</gene>
<comment type="caution">
    <text evidence="2">The sequence shown here is derived from an EMBL/GenBank/DDBJ whole genome shotgun (WGS) entry which is preliminary data.</text>
</comment>
<dbReference type="InterPro" id="IPR053185">
    <property type="entry name" value="SET_domain_protein"/>
</dbReference>
<dbReference type="SMART" id="SM00317">
    <property type="entry name" value="SET"/>
    <property type="match status" value="1"/>
</dbReference>
<proteinExistence type="predicted"/>
<dbReference type="Proteomes" id="UP001305779">
    <property type="component" value="Unassembled WGS sequence"/>
</dbReference>
<dbReference type="InterPro" id="IPR046341">
    <property type="entry name" value="SET_dom_sf"/>
</dbReference>
<dbReference type="Pfam" id="PF00856">
    <property type="entry name" value="SET"/>
    <property type="match status" value="1"/>
</dbReference>
<keyword evidence="3" id="KW-1185">Reference proteome</keyword>